<dbReference type="AlphaFoldDB" id="C0HIE2"/>
<feature type="transmembrane region" description="Helical" evidence="8">
    <location>
        <begin position="299"/>
        <end position="322"/>
    </location>
</feature>
<feature type="transmembrane region" description="Helical" evidence="8">
    <location>
        <begin position="266"/>
        <end position="287"/>
    </location>
</feature>
<comment type="subcellular location">
    <subcellularLocation>
        <location evidence="1">Membrane</location>
        <topology evidence="1">Multi-pass membrane protein</topology>
    </subcellularLocation>
</comment>
<feature type="region of interest" description="Disordered" evidence="7">
    <location>
        <begin position="36"/>
        <end position="93"/>
    </location>
</feature>
<keyword evidence="2" id="KW-0813">Transport</keyword>
<reference evidence="9" key="1">
    <citation type="journal article" date="2009" name="PLoS Genet.">
        <title>Sequencing, mapping, and analysis of 27,455 maize full-length cDNAs.</title>
        <authorList>
            <person name="Soderlund C."/>
            <person name="Descour A."/>
            <person name="Kudrna D."/>
            <person name="Bomhoff M."/>
            <person name="Boyd L."/>
            <person name="Currie J."/>
            <person name="Angelova A."/>
            <person name="Collura K."/>
            <person name="Wissotski M."/>
            <person name="Ashley E."/>
            <person name="Morrow D."/>
            <person name="Fernandes J."/>
            <person name="Walbot V."/>
            <person name="Yu Y."/>
        </authorList>
    </citation>
    <scope>NUCLEOTIDE SEQUENCE</scope>
    <source>
        <strain evidence="9">B73</strain>
    </source>
</reference>
<evidence type="ECO:0008006" key="10">
    <source>
        <dbReference type="Google" id="ProtNLM"/>
    </source>
</evidence>
<feature type="transmembrane region" description="Helical" evidence="8">
    <location>
        <begin position="328"/>
        <end position="349"/>
    </location>
</feature>
<sequence>MFLLPGARRRRWLHPQQREERRRQWCRSRLARRRWTEDPQAGRAGGPRHVQRKLRRGPPRRRGERRSARAGVPRTGQGGVAGGGYHAALQRRPGRHVRRRRAVRRAVWMVQLLRRHRPVFIFMGICFVIHGWRSFGRQIRREEGDGRCCCTLVLGHNSHSLGCLPLHHHVACCTCTLWPCRRCCVSDNEHFPTKVYNINLKQAAWFSAIPWAVMAMSGYVAGASADFLIKSGFSIGLVRKIMQSIGFMGPCVSLLCLRFAQTPSVAAVLMTIALSLCSFSQAGYMCNIQDIAPKYAGSLHGLTNGIGTVAAIVSTIGIGYFVQWLGSFQAFLTLTAALYFSATIFYNVYATGDLIFD</sequence>
<feature type="compositionally biased region" description="Gly residues" evidence="7">
    <location>
        <begin position="76"/>
        <end position="85"/>
    </location>
</feature>
<dbReference type="SUPFAM" id="SSF103473">
    <property type="entry name" value="MFS general substrate transporter"/>
    <property type="match status" value="1"/>
</dbReference>
<evidence type="ECO:0000313" key="9">
    <source>
        <dbReference type="EMBL" id="ACN26795.1"/>
    </source>
</evidence>
<evidence type="ECO:0000256" key="2">
    <source>
        <dbReference type="ARBA" id="ARBA00022448"/>
    </source>
</evidence>
<feature type="transmembrane region" description="Helical" evidence="8">
    <location>
        <begin position="208"/>
        <end position="229"/>
    </location>
</feature>
<keyword evidence="3 8" id="KW-0812">Transmembrane</keyword>
<feature type="transmembrane region" description="Helical" evidence="8">
    <location>
        <begin position="119"/>
        <end position="135"/>
    </location>
</feature>
<protein>
    <recommendedName>
        <fullName evidence="10">Anion transporter 3, chloroplastic</fullName>
    </recommendedName>
</protein>
<dbReference type="PANTHER" id="PTHR11662">
    <property type="entry name" value="SOLUTE CARRIER FAMILY 17"/>
    <property type="match status" value="1"/>
</dbReference>
<dbReference type="InterPro" id="IPR036259">
    <property type="entry name" value="MFS_trans_sf"/>
</dbReference>
<dbReference type="GO" id="GO:0016020">
    <property type="term" value="C:membrane"/>
    <property type="evidence" value="ECO:0007669"/>
    <property type="project" value="UniProtKB-SubCell"/>
</dbReference>
<dbReference type="PANTHER" id="PTHR11662:SF399">
    <property type="entry name" value="FI19708P1-RELATED"/>
    <property type="match status" value="1"/>
</dbReference>
<keyword evidence="5 8" id="KW-1133">Transmembrane helix</keyword>
<feature type="transmembrane region" description="Helical" evidence="8">
    <location>
        <begin position="241"/>
        <end position="260"/>
    </location>
</feature>
<proteinExistence type="evidence at transcript level"/>
<dbReference type="InterPro" id="IPR050382">
    <property type="entry name" value="MFS_Na/Anion_cotransporter"/>
</dbReference>
<evidence type="ECO:0000256" key="4">
    <source>
        <dbReference type="ARBA" id="ARBA00022847"/>
    </source>
</evidence>
<accession>C0HIE2</accession>
<organism evidence="9">
    <name type="scientific">Zea mays</name>
    <name type="common">Maize</name>
    <dbReference type="NCBI Taxonomy" id="4577"/>
    <lineage>
        <taxon>Eukaryota</taxon>
        <taxon>Viridiplantae</taxon>
        <taxon>Streptophyta</taxon>
        <taxon>Embryophyta</taxon>
        <taxon>Tracheophyta</taxon>
        <taxon>Spermatophyta</taxon>
        <taxon>Magnoliopsida</taxon>
        <taxon>Liliopsida</taxon>
        <taxon>Poales</taxon>
        <taxon>Poaceae</taxon>
        <taxon>PACMAD clade</taxon>
        <taxon>Panicoideae</taxon>
        <taxon>Andropogonodae</taxon>
        <taxon>Andropogoneae</taxon>
        <taxon>Tripsacinae</taxon>
        <taxon>Zea</taxon>
    </lineage>
</organism>
<evidence type="ECO:0000256" key="7">
    <source>
        <dbReference type="SAM" id="MobiDB-lite"/>
    </source>
</evidence>
<dbReference type="EMBL" id="BT062098">
    <property type="protein sequence ID" value="ACN26795.1"/>
    <property type="molecule type" value="mRNA"/>
</dbReference>
<evidence type="ECO:0000256" key="5">
    <source>
        <dbReference type="ARBA" id="ARBA00022989"/>
    </source>
</evidence>
<dbReference type="ExpressionAtlas" id="C0HIE2">
    <property type="expression patterns" value="baseline and differential"/>
</dbReference>
<evidence type="ECO:0000256" key="6">
    <source>
        <dbReference type="ARBA" id="ARBA00023136"/>
    </source>
</evidence>
<keyword evidence="6 8" id="KW-0472">Membrane</keyword>
<evidence type="ECO:0000256" key="1">
    <source>
        <dbReference type="ARBA" id="ARBA00004141"/>
    </source>
</evidence>
<feature type="compositionally biased region" description="Basic residues" evidence="7">
    <location>
        <begin position="49"/>
        <end position="64"/>
    </location>
</feature>
<dbReference type="FunFam" id="1.20.1250.20:FF:000003">
    <property type="entry name" value="Solute carrier family 17 member 3"/>
    <property type="match status" value="1"/>
</dbReference>
<evidence type="ECO:0000256" key="3">
    <source>
        <dbReference type="ARBA" id="ARBA00022692"/>
    </source>
</evidence>
<keyword evidence="4" id="KW-0769">Symport</keyword>
<evidence type="ECO:0000256" key="8">
    <source>
        <dbReference type="SAM" id="Phobius"/>
    </source>
</evidence>
<dbReference type="Gene3D" id="1.20.1250.20">
    <property type="entry name" value="MFS general substrate transporter like domains"/>
    <property type="match status" value="1"/>
</dbReference>
<dbReference type="GO" id="GO:0015293">
    <property type="term" value="F:symporter activity"/>
    <property type="evidence" value="ECO:0007669"/>
    <property type="project" value="UniProtKB-KW"/>
</dbReference>
<name>C0HIE2_MAIZE</name>